<evidence type="ECO:0000313" key="1">
    <source>
        <dbReference type="EMBL" id="MQY45789.1"/>
    </source>
</evidence>
<gene>
    <name evidence="1" type="ORF">GAO09_06920</name>
</gene>
<dbReference type="Proteomes" id="UP000435138">
    <property type="component" value="Unassembled WGS sequence"/>
</dbReference>
<name>A0A6A8A4L3_9HYPH</name>
<proteinExistence type="predicted"/>
<reference evidence="1 2" key="1">
    <citation type="submission" date="2019-11" db="EMBL/GenBank/DDBJ databases">
        <title>Genome analysis of Rhizobacterium cereale a novel genus and species isolated from maize roots in North Spain.</title>
        <authorList>
            <person name="Menendez E."/>
            <person name="Flores-Felix J.D."/>
            <person name="Ramirez-Bahena M.-H."/>
            <person name="Igual J.M."/>
            <person name="Garcia-Fraile P."/>
            <person name="Peix A."/>
            <person name="Velazquez E."/>
        </authorList>
    </citation>
    <scope>NUCLEOTIDE SEQUENCE [LARGE SCALE GENOMIC DNA]</scope>
    <source>
        <strain evidence="1 2">RZME27</strain>
    </source>
</reference>
<evidence type="ECO:0000313" key="2">
    <source>
        <dbReference type="Proteomes" id="UP000435138"/>
    </source>
</evidence>
<accession>A0A6A8A4L3</accession>
<sequence length="60" mass="6644">MKVSNFSDAQKSFILKQGDDGVPVASLFARRVDQCLVKLLHINICQNEGRCGTVSCLIFE</sequence>
<comment type="caution">
    <text evidence="1">The sequence shown here is derived from an EMBL/GenBank/DDBJ whole genome shotgun (WGS) entry which is preliminary data.</text>
</comment>
<protein>
    <submittedName>
        <fullName evidence="1">Uncharacterized protein</fullName>
    </submittedName>
</protein>
<organism evidence="1 2">
    <name type="scientific">Endobacterium cereale</name>
    <dbReference type="NCBI Taxonomy" id="2663029"/>
    <lineage>
        <taxon>Bacteria</taxon>
        <taxon>Pseudomonadati</taxon>
        <taxon>Pseudomonadota</taxon>
        <taxon>Alphaproteobacteria</taxon>
        <taxon>Hyphomicrobiales</taxon>
        <taxon>Rhizobiaceae</taxon>
        <taxon>Endobacterium</taxon>
    </lineage>
</organism>
<dbReference type="EMBL" id="WIXI01000037">
    <property type="protein sequence ID" value="MQY45789.1"/>
    <property type="molecule type" value="Genomic_DNA"/>
</dbReference>
<dbReference type="AlphaFoldDB" id="A0A6A8A4L3"/>
<keyword evidence="2" id="KW-1185">Reference proteome</keyword>